<dbReference type="AlphaFoldDB" id="A0A1Y2BH94"/>
<comment type="caution">
    <text evidence="2">The sequence shown here is derived from an EMBL/GenBank/DDBJ whole genome shotgun (WGS) entry which is preliminary data.</text>
</comment>
<reference evidence="2 3" key="1">
    <citation type="submission" date="2016-08" db="EMBL/GenBank/DDBJ databases">
        <title>A Parts List for Fungal Cellulosomes Revealed by Comparative Genomics.</title>
        <authorList>
            <consortium name="DOE Joint Genome Institute"/>
            <person name="Haitjema C.H."/>
            <person name="Gilmore S.P."/>
            <person name="Henske J.K."/>
            <person name="Solomon K.V."/>
            <person name="De Groot R."/>
            <person name="Kuo A."/>
            <person name="Mondo S.J."/>
            <person name="Salamov A.A."/>
            <person name="Labutti K."/>
            <person name="Zhao Z."/>
            <person name="Chiniquy J."/>
            <person name="Barry K."/>
            <person name="Brewer H.M."/>
            <person name="Purvine S.O."/>
            <person name="Wright A.T."/>
            <person name="Boxma B."/>
            <person name="Van Alen T."/>
            <person name="Hackstein J.H."/>
            <person name="Baker S.E."/>
            <person name="Grigoriev I.V."/>
            <person name="O'Malley M.A."/>
        </authorList>
    </citation>
    <scope>NUCLEOTIDE SEQUENCE [LARGE SCALE GENOMIC DNA]</scope>
    <source>
        <strain evidence="2 3">G1</strain>
    </source>
</reference>
<evidence type="ECO:0000256" key="1">
    <source>
        <dbReference type="SAM" id="MobiDB-lite"/>
    </source>
</evidence>
<name>A0A1Y2BH94_9FUNG</name>
<accession>A0A1Y2BH94</accession>
<gene>
    <name evidence="2" type="ORF">LY90DRAFT_625991</name>
</gene>
<evidence type="ECO:0000313" key="2">
    <source>
        <dbReference type="EMBL" id="ORY34164.1"/>
    </source>
</evidence>
<proteinExistence type="predicted"/>
<dbReference type="Proteomes" id="UP000193920">
    <property type="component" value="Unassembled WGS sequence"/>
</dbReference>
<keyword evidence="3" id="KW-1185">Reference proteome</keyword>
<feature type="region of interest" description="Disordered" evidence="1">
    <location>
        <begin position="178"/>
        <end position="199"/>
    </location>
</feature>
<dbReference type="EMBL" id="MCOG01000157">
    <property type="protein sequence ID" value="ORY34164.1"/>
    <property type="molecule type" value="Genomic_DNA"/>
</dbReference>
<feature type="compositionally biased region" description="Low complexity" evidence="1">
    <location>
        <begin position="180"/>
        <end position="199"/>
    </location>
</feature>
<evidence type="ECO:0000313" key="3">
    <source>
        <dbReference type="Proteomes" id="UP000193920"/>
    </source>
</evidence>
<protein>
    <submittedName>
        <fullName evidence="2">Uncharacterized protein</fullName>
    </submittedName>
</protein>
<sequence>MILITLSSNVVYSLLMLCKINRNFNGKDFYIYEIIIVLITVNRHHQFYTIGISSMYKKNNLTEKLQLLKLLIQKGRFETGVSDDVDELDEFVDGESMGILALVDNKEARCILKGYGENNLVNRSFLENYILNHCIDDSSITGIIKLNNFKFNYWWCSKKLVAELEKLSVLNKRINKNEENNNNNNIYNNNNNNSNKINNTKNDAVDDIINSKLNKLNALKLDNFRENNKLVNNSNSKCKTNNNIIITKEENKNYIKGSANIKKNQNNNIEINKRKINNNNSPIDFSNIINFYILEYIINILPISYKLNYLY</sequence>
<organism evidence="2 3">
    <name type="scientific">Neocallimastix californiae</name>
    <dbReference type="NCBI Taxonomy" id="1754190"/>
    <lineage>
        <taxon>Eukaryota</taxon>
        <taxon>Fungi</taxon>
        <taxon>Fungi incertae sedis</taxon>
        <taxon>Chytridiomycota</taxon>
        <taxon>Chytridiomycota incertae sedis</taxon>
        <taxon>Neocallimastigomycetes</taxon>
        <taxon>Neocallimastigales</taxon>
        <taxon>Neocallimastigaceae</taxon>
        <taxon>Neocallimastix</taxon>
    </lineage>
</organism>